<keyword evidence="3" id="KW-1185">Reference proteome</keyword>
<dbReference type="EMBL" id="QJKJ01008417">
    <property type="protein sequence ID" value="RDX79836.1"/>
    <property type="molecule type" value="Genomic_DNA"/>
</dbReference>
<organism evidence="2 3">
    <name type="scientific">Mucuna pruriens</name>
    <name type="common">Velvet bean</name>
    <name type="synonym">Dolichos pruriens</name>
    <dbReference type="NCBI Taxonomy" id="157652"/>
    <lineage>
        <taxon>Eukaryota</taxon>
        <taxon>Viridiplantae</taxon>
        <taxon>Streptophyta</taxon>
        <taxon>Embryophyta</taxon>
        <taxon>Tracheophyta</taxon>
        <taxon>Spermatophyta</taxon>
        <taxon>Magnoliopsida</taxon>
        <taxon>eudicotyledons</taxon>
        <taxon>Gunneridae</taxon>
        <taxon>Pentapetalae</taxon>
        <taxon>rosids</taxon>
        <taxon>fabids</taxon>
        <taxon>Fabales</taxon>
        <taxon>Fabaceae</taxon>
        <taxon>Papilionoideae</taxon>
        <taxon>50 kb inversion clade</taxon>
        <taxon>NPAAA clade</taxon>
        <taxon>indigoferoid/millettioid clade</taxon>
        <taxon>Phaseoleae</taxon>
        <taxon>Mucuna</taxon>
    </lineage>
</organism>
<reference evidence="2" key="1">
    <citation type="submission" date="2018-05" db="EMBL/GenBank/DDBJ databases">
        <title>Draft genome of Mucuna pruriens seed.</title>
        <authorList>
            <person name="Nnadi N.E."/>
            <person name="Vos R."/>
            <person name="Hasami M.H."/>
            <person name="Devisetty U.K."/>
            <person name="Aguiy J.C."/>
        </authorList>
    </citation>
    <scope>NUCLEOTIDE SEQUENCE [LARGE SCALE GENOMIC DNA]</scope>
    <source>
        <strain evidence="2">JCA_2017</strain>
    </source>
</reference>
<accession>A0A371FND4</accession>
<evidence type="ECO:0000313" key="2">
    <source>
        <dbReference type="EMBL" id="RDX79836.1"/>
    </source>
</evidence>
<feature type="non-terminal residue" evidence="2">
    <location>
        <position position="1"/>
    </location>
</feature>
<name>A0A371FND4_MUCPR</name>
<evidence type="ECO:0000256" key="1">
    <source>
        <dbReference type="SAM" id="MobiDB-lite"/>
    </source>
</evidence>
<comment type="caution">
    <text evidence="2">The sequence shown here is derived from an EMBL/GenBank/DDBJ whole genome shotgun (WGS) entry which is preliminary data.</text>
</comment>
<proteinExistence type="predicted"/>
<gene>
    <name evidence="2" type="ORF">CR513_39699</name>
</gene>
<protein>
    <submittedName>
        <fullName evidence="2">Uncharacterized protein</fullName>
    </submittedName>
</protein>
<evidence type="ECO:0000313" key="3">
    <source>
        <dbReference type="Proteomes" id="UP000257109"/>
    </source>
</evidence>
<sequence>LTHLLPKFHGLASNIQQFGIRESAASKVVNEVVAIDNQRMENKITELTSLVRQLAIGQYHNNPLVRVCGMYASVEYPTNACSTLYQPPPSFRLQQPMQPVQKSSLEELVKQMTTNNIQFQENDLQIQIDQLATMVNQLQCKGFGQIPSQTILSPQENMSDITLRSGKELPQQQ</sequence>
<dbReference type="Proteomes" id="UP000257109">
    <property type="component" value="Unassembled WGS sequence"/>
</dbReference>
<dbReference type="AlphaFoldDB" id="A0A371FND4"/>
<feature type="region of interest" description="Disordered" evidence="1">
    <location>
        <begin position="154"/>
        <end position="173"/>
    </location>
</feature>
<feature type="non-terminal residue" evidence="2">
    <location>
        <position position="173"/>
    </location>
</feature>
<dbReference type="OrthoDB" id="1436830at2759"/>